<protein>
    <submittedName>
        <fullName evidence="1">Uncharacterized protein</fullName>
    </submittedName>
</protein>
<dbReference type="Proteomes" id="UP000075882">
    <property type="component" value="Unassembled WGS sequence"/>
</dbReference>
<proteinExistence type="predicted"/>
<dbReference type="EnsemblMetazoa" id="ACOM030557-RA">
    <property type="protein sequence ID" value="ACOM030557-PA.1"/>
    <property type="gene ID" value="ACOM030557"/>
</dbReference>
<reference evidence="1" key="1">
    <citation type="submission" date="2022-08" db="UniProtKB">
        <authorList>
            <consortium name="EnsemblMetazoa"/>
        </authorList>
    </citation>
    <scope>IDENTIFICATION</scope>
</reference>
<accession>A0A8W7PEJ1</accession>
<dbReference type="AlphaFoldDB" id="A0A8W7PEJ1"/>
<organism evidence="1">
    <name type="scientific">Anopheles coluzzii</name>
    <name type="common">African malaria mosquito</name>
    <dbReference type="NCBI Taxonomy" id="1518534"/>
    <lineage>
        <taxon>Eukaryota</taxon>
        <taxon>Metazoa</taxon>
        <taxon>Ecdysozoa</taxon>
        <taxon>Arthropoda</taxon>
        <taxon>Hexapoda</taxon>
        <taxon>Insecta</taxon>
        <taxon>Pterygota</taxon>
        <taxon>Neoptera</taxon>
        <taxon>Endopterygota</taxon>
        <taxon>Diptera</taxon>
        <taxon>Nematocera</taxon>
        <taxon>Culicoidea</taxon>
        <taxon>Culicidae</taxon>
        <taxon>Anophelinae</taxon>
        <taxon>Anopheles</taxon>
    </lineage>
</organism>
<evidence type="ECO:0000313" key="1">
    <source>
        <dbReference type="EnsemblMetazoa" id="ACOM030557-PA.1"/>
    </source>
</evidence>
<name>A0A8W7PEJ1_ANOCL</name>
<sequence>MVARRPQRTVRRQYVELLGDVQLLQQIDDALKQTVRHQPVGVVGHDLCHFRRRVRAPRHAGTRFEQLLQAGHERLAPVVVQQHRDQPARQSRMVDGLLLRGAQQLQRHILVHVEHVRQDDALVDQLFGQDGVTELGQRDALGDALFDRFPAFPVLGRVFQQREKVLLVLAEQRFQRDGVRRVGLFHSEQCAQRPTA</sequence>